<dbReference type="STRING" id="287986.DV20_10030"/>
<dbReference type="InterPro" id="IPR019587">
    <property type="entry name" value="Polyketide_cyclase/dehydratase"/>
</dbReference>
<dbReference type="CDD" id="cd07812">
    <property type="entry name" value="SRPBCC"/>
    <property type="match status" value="1"/>
</dbReference>
<evidence type="ECO:0000313" key="1">
    <source>
        <dbReference type="EMBL" id="KDN22245.1"/>
    </source>
</evidence>
<evidence type="ECO:0000313" key="2">
    <source>
        <dbReference type="Proteomes" id="UP000027345"/>
    </source>
</evidence>
<protein>
    <submittedName>
        <fullName evidence="1">Polyketide cyclase</fullName>
    </submittedName>
</protein>
<dbReference type="SUPFAM" id="SSF55961">
    <property type="entry name" value="Bet v1-like"/>
    <property type="match status" value="1"/>
</dbReference>
<proteinExistence type="predicted"/>
<sequence length="155" mass="16587">MPEVSRVIDVPPDAVFSVLADGWLYAGWVVGSSHIRDVDEDWPAVGSRIHHSVGPWPFHIQDVTVVRAVEPGLSLSLEAHGWPLGAAAVGLTLIPHGDGQTLVRMTEHITRGPGKVLPEAVQALIAKPRNTESLARLADLATGKHARAQHGHPNP</sequence>
<accession>A0A066U593</accession>
<dbReference type="eggNOG" id="COG3832">
    <property type="taxonomic scope" value="Bacteria"/>
</dbReference>
<reference evidence="1 2" key="1">
    <citation type="submission" date="2014-05" db="EMBL/GenBank/DDBJ databases">
        <title>Draft genome sequence of Amycolatopsis rifamycinica DSM 46095.</title>
        <authorList>
            <person name="Lal R."/>
            <person name="Saxena A."/>
            <person name="Kumari R."/>
            <person name="Mukherjee U."/>
            <person name="Singh P."/>
            <person name="Sangwan N."/>
            <person name="Mahato N.K."/>
        </authorList>
    </citation>
    <scope>NUCLEOTIDE SEQUENCE [LARGE SCALE GENOMIC DNA]</scope>
    <source>
        <strain evidence="1 2">DSM 46095</strain>
    </source>
</reference>
<dbReference type="OrthoDB" id="4483486at2"/>
<dbReference type="Proteomes" id="UP000027345">
    <property type="component" value="Unassembled WGS sequence"/>
</dbReference>
<dbReference type="InterPro" id="IPR023393">
    <property type="entry name" value="START-like_dom_sf"/>
</dbReference>
<dbReference type="AlphaFoldDB" id="A0A066U593"/>
<dbReference type="Pfam" id="PF10604">
    <property type="entry name" value="Polyketide_cyc2"/>
    <property type="match status" value="1"/>
</dbReference>
<keyword evidence="2" id="KW-1185">Reference proteome</keyword>
<organism evidence="1 2">
    <name type="scientific">Amycolatopsis rifamycinica</name>
    <dbReference type="NCBI Taxonomy" id="287986"/>
    <lineage>
        <taxon>Bacteria</taxon>
        <taxon>Bacillati</taxon>
        <taxon>Actinomycetota</taxon>
        <taxon>Actinomycetes</taxon>
        <taxon>Pseudonocardiales</taxon>
        <taxon>Pseudonocardiaceae</taxon>
        <taxon>Amycolatopsis</taxon>
    </lineage>
</organism>
<dbReference type="RefSeq" id="WP_043778629.1">
    <property type="nucleotide sequence ID" value="NZ_JMQI01000021.1"/>
</dbReference>
<dbReference type="Gene3D" id="3.30.530.20">
    <property type="match status" value="1"/>
</dbReference>
<name>A0A066U593_9PSEU</name>
<dbReference type="EMBL" id="JMQI01000021">
    <property type="protein sequence ID" value="KDN22245.1"/>
    <property type="molecule type" value="Genomic_DNA"/>
</dbReference>
<comment type="caution">
    <text evidence="1">The sequence shown here is derived from an EMBL/GenBank/DDBJ whole genome shotgun (WGS) entry which is preliminary data.</text>
</comment>
<gene>
    <name evidence="1" type="ORF">DV20_10030</name>
</gene>